<comment type="subcellular location">
    <subcellularLocation>
        <location evidence="1">Cytoplasm</location>
    </subcellularLocation>
</comment>
<dbReference type="InterPro" id="IPR003598">
    <property type="entry name" value="Ig_sub2"/>
</dbReference>
<protein>
    <submittedName>
        <fullName evidence="4">Uncharacterized protein</fullName>
    </submittedName>
</protein>
<dbReference type="PROSITE" id="PS50835">
    <property type="entry name" value="IG_LIKE"/>
    <property type="match status" value="1"/>
</dbReference>
<dbReference type="Pfam" id="PF07679">
    <property type="entry name" value="I-set"/>
    <property type="match status" value="1"/>
</dbReference>
<evidence type="ECO:0000256" key="1">
    <source>
        <dbReference type="ARBA" id="ARBA00004496"/>
    </source>
</evidence>
<keyword evidence="3" id="KW-0393">Immunoglobulin domain</keyword>
<reference evidence="4" key="2">
    <citation type="submission" date="2025-08" db="UniProtKB">
        <authorList>
            <consortium name="Ensembl"/>
        </authorList>
    </citation>
    <scope>IDENTIFICATION</scope>
</reference>
<dbReference type="InterPro" id="IPR013783">
    <property type="entry name" value="Ig-like_fold"/>
</dbReference>
<evidence type="ECO:0000256" key="3">
    <source>
        <dbReference type="ARBA" id="ARBA00023319"/>
    </source>
</evidence>
<dbReference type="InterPro" id="IPR007110">
    <property type="entry name" value="Ig-like_dom"/>
</dbReference>
<dbReference type="Ensembl" id="ENSCMUT00000007461.2">
    <property type="protein sequence ID" value="ENSCMUP00000006908.1"/>
    <property type="gene ID" value="ENSCMUG00000004571.2"/>
</dbReference>
<dbReference type="GO" id="GO:0005737">
    <property type="term" value="C:cytoplasm"/>
    <property type="evidence" value="ECO:0007669"/>
    <property type="project" value="UniProtKB-SubCell"/>
</dbReference>
<dbReference type="Proteomes" id="UP000694553">
    <property type="component" value="Unassembled WGS sequence"/>
</dbReference>
<evidence type="ECO:0000256" key="2">
    <source>
        <dbReference type="ARBA" id="ARBA00022490"/>
    </source>
</evidence>
<dbReference type="OMA" id="WDCREED"/>
<keyword evidence="2" id="KW-0963">Cytoplasm</keyword>
<dbReference type="Gene3D" id="2.60.40.10">
    <property type="entry name" value="Immunoglobulins"/>
    <property type="match status" value="1"/>
</dbReference>
<reference evidence="4" key="3">
    <citation type="submission" date="2025-09" db="UniProtKB">
        <authorList>
            <consortium name="Ensembl"/>
        </authorList>
    </citation>
    <scope>IDENTIFICATION</scope>
</reference>
<sequence>EEGRNEGYSRGLQLPDREKSLEFEPAKPVYFSETKMKMEEEGKAPVFLKRVANVEVWQGDVARLSVTVTGSPIPKIQWFFNSMNEQLFSDARHSIAHYPDGSGSLTVWDCREEDTGLYTCRAVSALGNATCSAELFVLLEEHAVWRQSPALQHSAVAEDQSPLFYEEATNSSVCKIRTRTH</sequence>
<name>A0A8C3DKE8_CORMO</name>
<dbReference type="SMART" id="SM00408">
    <property type="entry name" value="IGc2"/>
    <property type="match status" value="1"/>
</dbReference>
<proteinExistence type="predicted"/>
<organism evidence="4 5">
    <name type="scientific">Corvus moneduloides</name>
    <name type="common">New Caledonian crow</name>
    <dbReference type="NCBI Taxonomy" id="1196302"/>
    <lineage>
        <taxon>Eukaryota</taxon>
        <taxon>Metazoa</taxon>
        <taxon>Chordata</taxon>
        <taxon>Craniata</taxon>
        <taxon>Vertebrata</taxon>
        <taxon>Euteleostomi</taxon>
        <taxon>Archelosauria</taxon>
        <taxon>Archosauria</taxon>
        <taxon>Dinosauria</taxon>
        <taxon>Saurischia</taxon>
        <taxon>Theropoda</taxon>
        <taxon>Coelurosauria</taxon>
        <taxon>Aves</taxon>
        <taxon>Neognathae</taxon>
        <taxon>Neoaves</taxon>
        <taxon>Telluraves</taxon>
        <taxon>Australaves</taxon>
        <taxon>Passeriformes</taxon>
        <taxon>Corvoidea</taxon>
        <taxon>Corvidae</taxon>
        <taxon>Corvus</taxon>
    </lineage>
</organism>
<dbReference type="PANTHER" id="PTHR47633:SF4">
    <property type="entry name" value="MYOPALLADIN ISOFORM X1"/>
    <property type="match status" value="1"/>
</dbReference>
<reference evidence="5" key="1">
    <citation type="submission" date="2019-10" db="EMBL/GenBank/DDBJ databases">
        <title>Corvus moneduloides (New Caledonian crow) genome, bCorMon1, primary haplotype.</title>
        <authorList>
            <person name="Rutz C."/>
            <person name="Fungtammasan C."/>
            <person name="Mountcastle J."/>
            <person name="Formenti G."/>
            <person name="Chow W."/>
            <person name="Howe K."/>
            <person name="Steele M.P."/>
            <person name="Fernandes J."/>
            <person name="Gilbert M.T.P."/>
            <person name="Fedrigo O."/>
            <person name="Jarvis E.D."/>
            <person name="Gemmell N."/>
        </authorList>
    </citation>
    <scope>NUCLEOTIDE SEQUENCE [LARGE SCALE GENOMIC DNA]</scope>
</reference>
<keyword evidence="5" id="KW-1185">Reference proteome</keyword>
<dbReference type="InterPro" id="IPR036179">
    <property type="entry name" value="Ig-like_dom_sf"/>
</dbReference>
<dbReference type="AlphaFoldDB" id="A0A8C3DKE8"/>
<accession>A0A8C3DKE8</accession>
<dbReference type="FunFam" id="2.60.40.10:FF:000425">
    <property type="entry name" value="Myosin light chain kinase"/>
    <property type="match status" value="1"/>
</dbReference>
<dbReference type="InterPro" id="IPR013098">
    <property type="entry name" value="Ig_I-set"/>
</dbReference>
<evidence type="ECO:0000313" key="5">
    <source>
        <dbReference type="Proteomes" id="UP000694553"/>
    </source>
</evidence>
<evidence type="ECO:0000313" key="4">
    <source>
        <dbReference type="Ensembl" id="ENSCMUP00000006908.1"/>
    </source>
</evidence>
<dbReference type="SUPFAM" id="SSF48726">
    <property type="entry name" value="Immunoglobulin"/>
    <property type="match status" value="1"/>
</dbReference>
<dbReference type="InterPro" id="IPR003599">
    <property type="entry name" value="Ig_sub"/>
</dbReference>
<dbReference type="SMART" id="SM00409">
    <property type="entry name" value="IG"/>
    <property type="match status" value="1"/>
</dbReference>
<dbReference type="PANTHER" id="PTHR47633">
    <property type="entry name" value="IMMUNOGLOBULIN"/>
    <property type="match status" value="1"/>
</dbReference>